<dbReference type="Proteomes" id="UP001320544">
    <property type="component" value="Chromosome"/>
</dbReference>
<dbReference type="Gene3D" id="3.40.190.290">
    <property type="match status" value="1"/>
</dbReference>
<keyword evidence="3" id="KW-0238">DNA-binding</keyword>
<accession>A0ABN6MHA0</accession>
<keyword evidence="7" id="KW-1185">Reference proteome</keyword>
<comment type="similarity">
    <text evidence="1">Belongs to the LysR transcriptional regulatory family.</text>
</comment>
<keyword evidence="2" id="KW-0805">Transcription regulation</keyword>
<evidence type="ECO:0000256" key="1">
    <source>
        <dbReference type="ARBA" id="ARBA00009437"/>
    </source>
</evidence>
<dbReference type="EMBL" id="AP025564">
    <property type="protein sequence ID" value="BDE97089.1"/>
    <property type="molecule type" value="Genomic_DNA"/>
</dbReference>
<evidence type="ECO:0000256" key="2">
    <source>
        <dbReference type="ARBA" id="ARBA00023015"/>
    </source>
</evidence>
<dbReference type="Gene3D" id="1.10.10.10">
    <property type="entry name" value="Winged helix-like DNA-binding domain superfamily/Winged helix DNA-binding domain"/>
    <property type="match status" value="1"/>
</dbReference>
<dbReference type="InterPro" id="IPR036390">
    <property type="entry name" value="WH_DNA-bd_sf"/>
</dbReference>
<dbReference type="RefSeq" id="WP_102377519.1">
    <property type="nucleotide sequence ID" value="NZ_AP025564.1"/>
</dbReference>
<dbReference type="SUPFAM" id="SSF53850">
    <property type="entry name" value="Periplasmic binding protein-like II"/>
    <property type="match status" value="1"/>
</dbReference>
<dbReference type="Pfam" id="PF03466">
    <property type="entry name" value="LysR_substrate"/>
    <property type="match status" value="1"/>
</dbReference>
<keyword evidence="4" id="KW-0804">Transcription</keyword>
<dbReference type="SUPFAM" id="SSF46785">
    <property type="entry name" value="Winged helix' DNA-binding domain"/>
    <property type="match status" value="1"/>
</dbReference>
<evidence type="ECO:0000313" key="7">
    <source>
        <dbReference type="Proteomes" id="UP001320544"/>
    </source>
</evidence>
<dbReference type="PRINTS" id="PR00039">
    <property type="entry name" value="HTHLYSR"/>
</dbReference>
<evidence type="ECO:0000256" key="3">
    <source>
        <dbReference type="ARBA" id="ARBA00023125"/>
    </source>
</evidence>
<dbReference type="InterPro" id="IPR005119">
    <property type="entry name" value="LysR_subst-bd"/>
</dbReference>
<evidence type="ECO:0000256" key="4">
    <source>
        <dbReference type="ARBA" id="ARBA00023163"/>
    </source>
</evidence>
<gene>
    <name evidence="6" type="ORF">CE91St30_24220</name>
</gene>
<reference evidence="6 7" key="1">
    <citation type="submission" date="2022-01" db="EMBL/GenBank/DDBJ databases">
        <title>Novel bile acid biosynthetic pathways are enriched in the microbiome of centenarians.</title>
        <authorList>
            <person name="Sato Y."/>
            <person name="Atarashi K."/>
            <person name="Plichta R.D."/>
            <person name="Arai Y."/>
            <person name="Sasajima S."/>
            <person name="Kearney M.S."/>
            <person name="Suda W."/>
            <person name="Takeshita K."/>
            <person name="Sasaki T."/>
            <person name="Okamoto S."/>
            <person name="Skelly N.A."/>
            <person name="Okamura Y."/>
            <person name="Vlamakis H."/>
            <person name="Li Y."/>
            <person name="Tanoue T."/>
            <person name="Takei H."/>
            <person name="Nittono H."/>
            <person name="Narushima S."/>
            <person name="Irie J."/>
            <person name="Itoh H."/>
            <person name="Moriya K."/>
            <person name="Sugiura Y."/>
            <person name="Suematsu M."/>
            <person name="Moritoki N."/>
            <person name="Shibata S."/>
            <person name="Littman R.D."/>
            <person name="Fischbach A.M."/>
            <person name="Uwamino Y."/>
            <person name="Inoue T."/>
            <person name="Honda A."/>
            <person name="Hattori M."/>
            <person name="Murai T."/>
            <person name="Xavier J.R."/>
            <person name="Hirose N."/>
            <person name="Honda K."/>
        </authorList>
    </citation>
    <scope>NUCLEOTIDE SEQUENCE [LARGE SCALE GENOMIC DNA]</scope>
    <source>
        <strain evidence="6 7">CE91-St30</strain>
    </source>
</reference>
<name>A0ABN6MHA0_9ACTN</name>
<dbReference type="InterPro" id="IPR036388">
    <property type="entry name" value="WH-like_DNA-bd_sf"/>
</dbReference>
<dbReference type="PANTHER" id="PTHR30346">
    <property type="entry name" value="TRANSCRIPTIONAL DUAL REGULATOR HCAR-RELATED"/>
    <property type="match status" value="1"/>
</dbReference>
<sequence>MELHQLKYIASVARCGSVAKASEDLYVSKQAISKAIRSLEQELGFDIFNRDGKMSPTEEGTEILKHADNVLRELDEVDLYLDARRTGSTERTTISISFKSFPLDYLFFNDALEPIRLMHEFRNRTPGCTIATYKLSDTATLNALADGSIDIGFVHGEYERPGIKFVPVSMVETRVITLKGNSFCEKAPVKLADLKGVPIRSPFDFDCFTRLFISRCRECGFEPLFQEVPLNDDAINVFCNEGGVHLQPFDPAMKTAYPESEFMAFHPEDRIDLPLCLAYSESNAKPQAAKLATFIRNGVRR</sequence>
<dbReference type="InterPro" id="IPR000847">
    <property type="entry name" value="LysR_HTH_N"/>
</dbReference>
<dbReference type="Pfam" id="PF00126">
    <property type="entry name" value="HTH_1"/>
    <property type="match status" value="1"/>
</dbReference>
<protein>
    <recommendedName>
        <fullName evidence="5">HTH lysR-type domain-containing protein</fullName>
    </recommendedName>
</protein>
<evidence type="ECO:0000259" key="5">
    <source>
        <dbReference type="PROSITE" id="PS50931"/>
    </source>
</evidence>
<evidence type="ECO:0000313" key="6">
    <source>
        <dbReference type="EMBL" id="BDE97089.1"/>
    </source>
</evidence>
<dbReference type="PANTHER" id="PTHR30346:SF28">
    <property type="entry name" value="HTH-TYPE TRANSCRIPTIONAL REGULATOR CYNR"/>
    <property type="match status" value="1"/>
</dbReference>
<proteinExistence type="inferred from homology"/>
<feature type="domain" description="HTH lysR-type" evidence="5">
    <location>
        <begin position="1"/>
        <end position="57"/>
    </location>
</feature>
<dbReference type="PROSITE" id="PS50931">
    <property type="entry name" value="HTH_LYSR"/>
    <property type="match status" value="1"/>
</dbReference>
<organism evidence="6 7">
    <name type="scientific">Raoultibacter timonensis</name>
    <dbReference type="NCBI Taxonomy" id="1907662"/>
    <lineage>
        <taxon>Bacteria</taxon>
        <taxon>Bacillati</taxon>
        <taxon>Actinomycetota</taxon>
        <taxon>Coriobacteriia</taxon>
        <taxon>Eggerthellales</taxon>
        <taxon>Eggerthellaceae</taxon>
        <taxon>Raoultibacter</taxon>
    </lineage>
</organism>